<proteinExistence type="predicted"/>
<evidence type="ECO:0000313" key="1">
    <source>
        <dbReference type="EMBL" id="KKK71603.1"/>
    </source>
</evidence>
<gene>
    <name evidence="1" type="ORF">LCGC14_2912250</name>
</gene>
<comment type="caution">
    <text evidence="1">The sequence shown here is derived from an EMBL/GenBank/DDBJ whole genome shotgun (WGS) entry which is preliminary data.</text>
</comment>
<dbReference type="EMBL" id="LAZR01057658">
    <property type="protein sequence ID" value="KKK71603.1"/>
    <property type="molecule type" value="Genomic_DNA"/>
</dbReference>
<dbReference type="AlphaFoldDB" id="A0A0F8XRL9"/>
<organism evidence="1">
    <name type="scientific">marine sediment metagenome</name>
    <dbReference type="NCBI Taxonomy" id="412755"/>
    <lineage>
        <taxon>unclassified sequences</taxon>
        <taxon>metagenomes</taxon>
        <taxon>ecological metagenomes</taxon>
    </lineage>
</organism>
<sequence length="194" mass="22825">MIKISNYHKKGLIILGFDNSIFYNPTNTYSMNIKADHILPAKYFFSQLTNQVKLFDPYKFAHHTNFLLLTGRPSNQERLILSLLRKKGFRIGEAFFSNYHFNISRLESLTTESDFLIKYWSAKVELINKIQKSNKYNSITIIESDKVICTMLNELRFTVIQTQITNFQSQLFINFTSFNQNAHIHQLEKVMMYG</sequence>
<name>A0A0F8XRL9_9ZZZZ</name>
<accession>A0A0F8XRL9</accession>
<reference evidence="1" key="1">
    <citation type="journal article" date="2015" name="Nature">
        <title>Complex archaea that bridge the gap between prokaryotes and eukaryotes.</title>
        <authorList>
            <person name="Spang A."/>
            <person name="Saw J.H."/>
            <person name="Jorgensen S.L."/>
            <person name="Zaremba-Niedzwiedzka K."/>
            <person name="Martijn J."/>
            <person name="Lind A.E."/>
            <person name="van Eijk R."/>
            <person name="Schleper C."/>
            <person name="Guy L."/>
            <person name="Ettema T.J."/>
        </authorList>
    </citation>
    <scope>NUCLEOTIDE SEQUENCE</scope>
</reference>
<protein>
    <submittedName>
        <fullName evidence="1">Uncharacterized protein</fullName>
    </submittedName>
</protein>